<keyword evidence="1" id="KW-0802">TPR repeat</keyword>
<dbReference type="Pfam" id="PF13424">
    <property type="entry name" value="TPR_12"/>
    <property type="match status" value="1"/>
</dbReference>
<feature type="transmembrane region" description="Helical" evidence="2">
    <location>
        <begin position="498"/>
        <end position="516"/>
    </location>
</feature>
<feature type="repeat" description="TPR" evidence="1">
    <location>
        <begin position="178"/>
        <end position="211"/>
    </location>
</feature>
<dbReference type="PANTHER" id="PTHR43065:SF23">
    <property type="entry name" value="SENSOR HISTIDINE KINASE PDTAS"/>
    <property type="match status" value="1"/>
</dbReference>
<evidence type="ECO:0000256" key="1">
    <source>
        <dbReference type="PROSITE-ProRule" id="PRU00339"/>
    </source>
</evidence>
<dbReference type="InterPro" id="IPR005467">
    <property type="entry name" value="His_kinase_dom"/>
</dbReference>
<dbReference type="SMART" id="SM00387">
    <property type="entry name" value="HATPase_c"/>
    <property type="match status" value="1"/>
</dbReference>
<proteinExistence type="predicted"/>
<dbReference type="Pfam" id="PF02518">
    <property type="entry name" value="HATPase_c"/>
    <property type="match status" value="1"/>
</dbReference>
<dbReference type="Pfam" id="PF07568">
    <property type="entry name" value="HisKA_2"/>
    <property type="match status" value="1"/>
</dbReference>
<keyword evidence="5" id="KW-1185">Reference proteome</keyword>
<dbReference type="Gene3D" id="1.25.40.10">
    <property type="entry name" value="Tetratricopeptide repeat domain"/>
    <property type="match status" value="2"/>
</dbReference>
<reference evidence="5" key="1">
    <citation type="submission" date="2017-06" db="EMBL/GenBank/DDBJ databases">
        <authorList>
            <person name="Varghese N."/>
            <person name="Submissions S."/>
        </authorList>
    </citation>
    <scope>NUCLEOTIDE SEQUENCE [LARGE SCALE GENOMIC DNA]</scope>
    <source>
        <strain evidence="5">5C</strain>
    </source>
</reference>
<keyword evidence="2" id="KW-0812">Transmembrane</keyword>
<gene>
    <name evidence="4" type="ORF">SAMN06295967_113132</name>
</gene>
<dbReference type="SUPFAM" id="SSF55874">
    <property type="entry name" value="ATPase domain of HSP90 chaperone/DNA topoisomerase II/histidine kinase"/>
    <property type="match status" value="1"/>
</dbReference>
<dbReference type="PANTHER" id="PTHR43065">
    <property type="entry name" value="SENSOR HISTIDINE KINASE"/>
    <property type="match status" value="1"/>
</dbReference>
<dbReference type="EMBL" id="FZOK01000013">
    <property type="protein sequence ID" value="SNS60643.1"/>
    <property type="molecule type" value="Genomic_DNA"/>
</dbReference>
<dbReference type="GO" id="GO:0016301">
    <property type="term" value="F:kinase activity"/>
    <property type="evidence" value="ECO:0007669"/>
    <property type="project" value="UniProtKB-KW"/>
</dbReference>
<feature type="repeat" description="TPR" evidence="1">
    <location>
        <begin position="340"/>
        <end position="373"/>
    </location>
</feature>
<dbReference type="PROSITE" id="PS50005">
    <property type="entry name" value="TPR"/>
    <property type="match status" value="2"/>
</dbReference>
<keyword evidence="4" id="KW-0808">Transferase</keyword>
<organism evidence="4 5">
    <name type="scientific">Belliella buryatensis</name>
    <dbReference type="NCBI Taxonomy" id="1500549"/>
    <lineage>
        <taxon>Bacteria</taxon>
        <taxon>Pseudomonadati</taxon>
        <taxon>Bacteroidota</taxon>
        <taxon>Cytophagia</taxon>
        <taxon>Cytophagales</taxon>
        <taxon>Cyclobacteriaceae</taxon>
        <taxon>Belliella</taxon>
    </lineage>
</organism>
<evidence type="ECO:0000313" key="5">
    <source>
        <dbReference type="Proteomes" id="UP000198480"/>
    </source>
</evidence>
<evidence type="ECO:0000256" key="2">
    <source>
        <dbReference type="SAM" id="Phobius"/>
    </source>
</evidence>
<evidence type="ECO:0000259" key="3">
    <source>
        <dbReference type="PROSITE" id="PS50109"/>
    </source>
</evidence>
<accession>A0A239FWQ0</accession>
<dbReference type="AlphaFoldDB" id="A0A239FWQ0"/>
<dbReference type="Proteomes" id="UP000198480">
    <property type="component" value="Unassembled WGS sequence"/>
</dbReference>
<dbReference type="InterPro" id="IPR011990">
    <property type="entry name" value="TPR-like_helical_dom_sf"/>
</dbReference>
<sequence length="745" mass="85417">MSLMTLNKMKNQIVFIMIFVLFGVFETSAQVPQWTLDSLVLYEEKLASHVSKDQLDEGKAVIAKIEEEGSNSLDPVFFDFFERAIENKSYQSQDALMAELHKSLGMLEYFRGNIQAALSAFYNARLYYIKSDEKKMAAGMAMNIGVMQEKIGQYDSAISNYKLAEPVFKELQDAKGLSNVYENLGLAYYQEDDFDLALRYFEQTDSLLNTYLDPNEIRWVGFYMNKHLLLFKMNRVEEGLKLLLKGFQIAEANKNDYYISKLGEMMGEVYELRGQTDKQYEALMKSKAFFKDSKNQQAVANLNYKLGVYHYQYGVMDSAMVYVEKSLAYFRENQMESSIGMVLNTMGNIAFMQEDYEKAIQYYQQTAAYYKNENTQAYAGFLFNMGYSLNKVGQSARALEYMERALAIRKPLKDLGGIRDAYQGIAEAQEGLREYAKAYEAFKLFHIYHDSVFNEVKSRQLAELETEYESGKKDQAIAVLESEKEIQALLSQKQKAQISLSIGGLILFLGLAGVFFRQAKIRKQHNHILALKNEEIAKQNDERELLLKEIHHRVKNNLQIISSLLSMQTRGLQDEKVKGAMKESQSRVKTMALIHEKLYQYENLSKINMQEYMIQLSDFLTQTYRSDKQINVIVEASEISLDMDMAIPIGLITNELLSNSLKYAFEDSDFGEIHIIFSEIDPGNYKLRVEDTGKGLDNDLDIEKSKSLGLKLVRTLTRQINGQLKISSNPGATFEIEFKEDALAA</sequence>
<dbReference type="InterPro" id="IPR003594">
    <property type="entry name" value="HATPase_dom"/>
</dbReference>
<dbReference type="PROSITE" id="PS50109">
    <property type="entry name" value="HIS_KIN"/>
    <property type="match status" value="1"/>
</dbReference>
<dbReference type="SMART" id="SM00028">
    <property type="entry name" value="TPR"/>
    <property type="match status" value="8"/>
</dbReference>
<keyword evidence="2" id="KW-0472">Membrane</keyword>
<evidence type="ECO:0000313" key="4">
    <source>
        <dbReference type="EMBL" id="SNS60643.1"/>
    </source>
</evidence>
<dbReference type="Gene3D" id="3.30.450.20">
    <property type="entry name" value="PAS domain"/>
    <property type="match status" value="1"/>
</dbReference>
<feature type="domain" description="Histidine kinase" evidence="3">
    <location>
        <begin position="549"/>
        <end position="742"/>
    </location>
</feature>
<name>A0A239FWQ0_9BACT</name>
<dbReference type="InterPro" id="IPR019734">
    <property type="entry name" value="TPR_rpt"/>
</dbReference>
<keyword evidence="2" id="KW-1133">Transmembrane helix</keyword>
<keyword evidence="4" id="KW-0418">Kinase</keyword>
<dbReference type="InterPro" id="IPR036890">
    <property type="entry name" value="HATPase_C_sf"/>
</dbReference>
<dbReference type="Gene3D" id="3.30.565.10">
    <property type="entry name" value="Histidine kinase-like ATPase, C-terminal domain"/>
    <property type="match status" value="1"/>
</dbReference>
<dbReference type="SUPFAM" id="SSF48452">
    <property type="entry name" value="TPR-like"/>
    <property type="match status" value="2"/>
</dbReference>
<protein>
    <submittedName>
        <fullName evidence="4">Two-component sensor histidine kinase, contains HisKA and HATPase domains</fullName>
    </submittedName>
</protein>
<dbReference type="InterPro" id="IPR011495">
    <property type="entry name" value="Sig_transdc_His_kin_sub2_dim/P"/>
</dbReference>